<dbReference type="GO" id="GO:0007165">
    <property type="term" value="P:signal transduction"/>
    <property type="evidence" value="ECO:0007669"/>
    <property type="project" value="TreeGrafter"/>
</dbReference>
<accession>A0AAW9PVG3</accession>
<comment type="caution">
    <text evidence="7">The sequence shown here is derived from an EMBL/GenBank/DDBJ whole genome shotgun (WGS) entry which is preliminary data.</text>
</comment>
<dbReference type="CDD" id="cd01638">
    <property type="entry name" value="CysQ"/>
    <property type="match status" value="1"/>
</dbReference>
<name>A0AAW9PVG3_9CYAN</name>
<dbReference type="GO" id="GO:0046872">
    <property type="term" value="F:metal ion binding"/>
    <property type="evidence" value="ECO:0007669"/>
    <property type="project" value="UniProtKB-KW"/>
</dbReference>
<evidence type="ECO:0000256" key="5">
    <source>
        <dbReference type="ARBA" id="ARBA00022842"/>
    </source>
</evidence>
<dbReference type="GO" id="GO:0046854">
    <property type="term" value="P:phosphatidylinositol phosphate biosynthetic process"/>
    <property type="evidence" value="ECO:0007669"/>
    <property type="project" value="InterPro"/>
</dbReference>
<comment type="catalytic activity">
    <reaction evidence="1">
        <text>a myo-inositol phosphate + H2O = myo-inositol + phosphate</text>
        <dbReference type="Rhea" id="RHEA:24056"/>
        <dbReference type="ChEBI" id="CHEBI:15377"/>
        <dbReference type="ChEBI" id="CHEBI:17268"/>
        <dbReference type="ChEBI" id="CHEBI:43474"/>
        <dbReference type="ChEBI" id="CHEBI:84139"/>
        <dbReference type="EC" id="3.1.3.25"/>
    </reaction>
</comment>
<dbReference type="PROSITE" id="PS00630">
    <property type="entry name" value="IMP_2"/>
    <property type="match status" value="1"/>
</dbReference>
<feature type="binding site" evidence="6">
    <location>
        <position position="222"/>
    </location>
    <ligand>
        <name>Mg(2+)</name>
        <dbReference type="ChEBI" id="CHEBI:18420"/>
        <label>1</label>
        <note>catalytic</note>
    </ligand>
</feature>
<sequence>MQNLNQLLEIVRPIAWGAADIIMTYYRSPKSIEITSKGGDEGKVTSADFAANDYILHQLKYQLGTRDFAYLSEEAEDDATRLEYDWVWIIDPLDGTSGFIKHTGEFAVHIGLAYQQRPVLGLVACPSQGKLFSAIANQGTHLETQDGQKRRVQVSDKKEVQDMVAIASRTHRTAELDFILSRLPNIQERSVGSIGGKFGAIVEAQADFYIALSGRSAPKDWDYCAPEIILTEAGGKLTRFDGSPLLYNNLDIRQWGNLIASNGHCHEQLCQLSQTALSEM</sequence>
<keyword evidence="3 6" id="KW-0479">Metal-binding</keyword>
<evidence type="ECO:0000313" key="7">
    <source>
        <dbReference type="EMBL" id="MEE3718970.1"/>
    </source>
</evidence>
<dbReference type="InterPro" id="IPR020583">
    <property type="entry name" value="Inositol_monoP_metal-BS"/>
</dbReference>
<dbReference type="EMBL" id="JAZBJZ010000103">
    <property type="protein sequence ID" value="MEE3718970.1"/>
    <property type="molecule type" value="Genomic_DNA"/>
</dbReference>
<keyword evidence="8" id="KW-1185">Reference proteome</keyword>
<dbReference type="EC" id="3.1.3.25" evidence="2"/>
<keyword evidence="5 6" id="KW-0460">Magnesium</keyword>
<proteinExistence type="predicted"/>
<reference evidence="7" key="1">
    <citation type="submission" date="2024-01" db="EMBL/GenBank/DDBJ databases">
        <title>Bank of Algae and Cyanobacteria of the Azores (BACA) strain genomes.</title>
        <authorList>
            <person name="Luz R."/>
            <person name="Cordeiro R."/>
            <person name="Fonseca A."/>
            <person name="Goncalves V."/>
        </authorList>
    </citation>
    <scope>NUCLEOTIDE SEQUENCE</scope>
    <source>
        <strain evidence="7">BACA0141</strain>
    </source>
</reference>
<dbReference type="InterPro" id="IPR020550">
    <property type="entry name" value="Inositol_monophosphatase_CS"/>
</dbReference>
<organism evidence="7 8">
    <name type="scientific">Tumidithrix elongata BACA0141</name>
    <dbReference type="NCBI Taxonomy" id="2716417"/>
    <lineage>
        <taxon>Bacteria</taxon>
        <taxon>Bacillati</taxon>
        <taxon>Cyanobacteriota</taxon>
        <taxon>Cyanophyceae</taxon>
        <taxon>Pseudanabaenales</taxon>
        <taxon>Pseudanabaenaceae</taxon>
        <taxon>Tumidithrix</taxon>
        <taxon>Tumidithrix elongata</taxon>
    </lineage>
</organism>
<dbReference type="Pfam" id="PF00459">
    <property type="entry name" value="Inositol_P"/>
    <property type="match status" value="1"/>
</dbReference>
<dbReference type="RefSeq" id="WP_330485406.1">
    <property type="nucleotide sequence ID" value="NZ_JAZBJZ010000103.1"/>
</dbReference>
<keyword evidence="4 7" id="KW-0378">Hydrolase</keyword>
<dbReference type="GO" id="GO:0006020">
    <property type="term" value="P:inositol metabolic process"/>
    <property type="evidence" value="ECO:0007669"/>
    <property type="project" value="TreeGrafter"/>
</dbReference>
<dbReference type="AlphaFoldDB" id="A0AAW9PVG3"/>
<feature type="binding site" evidence="6">
    <location>
        <position position="91"/>
    </location>
    <ligand>
        <name>Mg(2+)</name>
        <dbReference type="ChEBI" id="CHEBI:18420"/>
        <label>1</label>
        <note>catalytic</note>
    </ligand>
</feature>
<feature type="binding site" evidence="6">
    <location>
        <position position="93"/>
    </location>
    <ligand>
        <name>Mg(2+)</name>
        <dbReference type="ChEBI" id="CHEBI:18420"/>
        <label>2</label>
    </ligand>
</feature>
<dbReference type="PANTHER" id="PTHR20854">
    <property type="entry name" value="INOSITOL MONOPHOSPHATASE"/>
    <property type="match status" value="1"/>
</dbReference>
<feature type="binding site" evidence="6">
    <location>
        <position position="94"/>
    </location>
    <ligand>
        <name>Mg(2+)</name>
        <dbReference type="ChEBI" id="CHEBI:18420"/>
        <label>1</label>
        <note>catalytic</note>
    </ligand>
</feature>
<dbReference type="PANTHER" id="PTHR20854:SF4">
    <property type="entry name" value="INOSITOL-1-MONOPHOSPHATASE-RELATED"/>
    <property type="match status" value="1"/>
</dbReference>
<protein>
    <recommendedName>
        <fullName evidence="2">inositol-phosphate phosphatase</fullName>
        <ecNumber evidence="2">3.1.3.25</ecNumber>
    </recommendedName>
</protein>
<evidence type="ECO:0000313" key="8">
    <source>
        <dbReference type="Proteomes" id="UP001333818"/>
    </source>
</evidence>
<dbReference type="Gene3D" id="3.40.190.80">
    <property type="match status" value="1"/>
</dbReference>
<comment type="cofactor">
    <cofactor evidence="6">
        <name>Mg(2+)</name>
        <dbReference type="ChEBI" id="CHEBI:18420"/>
    </cofactor>
</comment>
<evidence type="ECO:0000256" key="2">
    <source>
        <dbReference type="ARBA" id="ARBA00013106"/>
    </source>
</evidence>
<dbReference type="GO" id="GO:0008934">
    <property type="term" value="F:inositol monophosphate 1-phosphatase activity"/>
    <property type="evidence" value="ECO:0007669"/>
    <property type="project" value="TreeGrafter"/>
</dbReference>
<gene>
    <name evidence="7" type="ORF">V2H45_19680</name>
</gene>
<evidence type="ECO:0000256" key="4">
    <source>
        <dbReference type="ARBA" id="ARBA00022801"/>
    </source>
</evidence>
<dbReference type="InterPro" id="IPR000760">
    <property type="entry name" value="Inositol_monophosphatase-like"/>
</dbReference>
<evidence type="ECO:0000256" key="3">
    <source>
        <dbReference type="ARBA" id="ARBA00022723"/>
    </source>
</evidence>
<evidence type="ECO:0000256" key="1">
    <source>
        <dbReference type="ARBA" id="ARBA00001033"/>
    </source>
</evidence>
<dbReference type="Proteomes" id="UP001333818">
    <property type="component" value="Unassembled WGS sequence"/>
</dbReference>
<dbReference type="PROSITE" id="PS00629">
    <property type="entry name" value="IMP_1"/>
    <property type="match status" value="1"/>
</dbReference>
<feature type="binding site" evidence="6">
    <location>
        <position position="73"/>
    </location>
    <ligand>
        <name>Mg(2+)</name>
        <dbReference type="ChEBI" id="CHEBI:18420"/>
        <label>1</label>
        <note>catalytic</note>
    </ligand>
</feature>
<dbReference type="SUPFAM" id="SSF56655">
    <property type="entry name" value="Carbohydrate phosphatase"/>
    <property type="match status" value="1"/>
</dbReference>
<evidence type="ECO:0000256" key="6">
    <source>
        <dbReference type="PIRSR" id="PIRSR600760-2"/>
    </source>
</evidence>
<dbReference type="Gene3D" id="3.30.540.10">
    <property type="entry name" value="Fructose-1,6-Bisphosphatase, subunit A, domain 1"/>
    <property type="match status" value="1"/>
</dbReference>